<dbReference type="EMBL" id="CAICTM010000191">
    <property type="protein sequence ID" value="CAB9504299.1"/>
    <property type="molecule type" value="Genomic_DNA"/>
</dbReference>
<gene>
    <name evidence="7" type="ORF">SEMRO_192_G082440.1</name>
</gene>
<proteinExistence type="predicted"/>
<comment type="caution">
    <text evidence="7">The sequence shown here is derived from an EMBL/GenBank/DDBJ whole genome shotgun (WGS) entry which is preliminary data.</text>
</comment>
<feature type="transmembrane region" description="Helical" evidence="6">
    <location>
        <begin position="189"/>
        <end position="211"/>
    </location>
</feature>
<sequence length="271" mass="29593">MPFHKQYADGSPRPLFRGWLHGTSALTSISLTYAYWNIIPTLAAPTMITICCLFAVSSLVHLVSWPSKALEEAITRVDKSCILALCMTSFMAPQWIESDTCRPDFVFSLVTVAIPIGLGVVGVLCGAGPIAFASFFCPVVSNMWFYGMHVEDSEVFYCIVGSTALYVLGFYLYASQAGGHHPYWGYHEWFHLLVTIGIAINARGVLAMTWYTDEVCSAGVSVVESVVSSNYTYADEICGTGCTGMGEVSQFSESLVWSGLLHDLSWLPVGI</sequence>
<feature type="transmembrane region" description="Helical" evidence="6">
    <location>
        <begin position="15"/>
        <end position="36"/>
    </location>
</feature>
<comment type="subcellular location">
    <subcellularLocation>
        <location evidence="1">Membrane</location>
        <topology evidence="1">Multi-pass membrane protein</topology>
    </subcellularLocation>
</comment>
<dbReference type="GO" id="GO:0016020">
    <property type="term" value="C:membrane"/>
    <property type="evidence" value="ECO:0007669"/>
    <property type="project" value="UniProtKB-SubCell"/>
</dbReference>
<evidence type="ECO:0000256" key="4">
    <source>
        <dbReference type="ARBA" id="ARBA00023136"/>
    </source>
</evidence>
<evidence type="ECO:0000256" key="6">
    <source>
        <dbReference type="SAM" id="Phobius"/>
    </source>
</evidence>
<feature type="transmembrane region" description="Helical" evidence="6">
    <location>
        <begin position="42"/>
        <end position="65"/>
    </location>
</feature>
<accession>A0A9N8DP56</accession>
<dbReference type="GO" id="GO:0046872">
    <property type="term" value="F:metal ion binding"/>
    <property type="evidence" value="ECO:0007669"/>
    <property type="project" value="UniProtKB-KW"/>
</dbReference>
<keyword evidence="8" id="KW-1185">Reference proteome</keyword>
<dbReference type="AlphaFoldDB" id="A0A9N8DP56"/>
<evidence type="ECO:0000256" key="2">
    <source>
        <dbReference type="ARBA" id="ARBA00022692"/>
    </source>
</evidence>
<organism evidence="7 8">
    <name type="scientific">Seminavis robusta</name>
    <dbReference type="NCBI Taxonomy" id="568900"/>
    <lineage>
        <taxon>Eukaryota</taxon>
        <taxon>Sar</taxon>
        <taxon>Stramenopiles</taxon>
        <taxon>Ochrophyta</taxon>
        <taxon>Bacillariophyta</taxon>
        <taxon>Bacillariophyceae</taxon>
        <taxon>Bacillariophycidae</taxon>
        <taxon>Naviculales</taxon>
        <taxon>Naviculaceae</taxon>
        <taxon>Seminavis</taxon>
    </lineage>
</organism>
<feature type="binding site" evidence="5">
    <location>
        <position position="61"/>
    </location>
    <ligand>
        <name>Zn(2+)</name>
        <dbReference type="ChEBI" id="CHEBI:29105"/>
    </ligand>
</feature>
<evidence type="ECO:0000313" key="7">
    <source>
        <dbReference type="EMBL" id="CAB9504299.1"/>
    </source>
</evidence>
<keyword evidence="5" id="KW-0479">Metal-binding</keyword>
<feature type="transmembrane region" description="Helical" evidence="6">
    <location>
        <begin position="116"/>
        <end position="143"/>
    </location>
</feature>
<keyword evidence="5" id="KW-0862">Zinc</keyword>
<dbReference type="Pfam" id="PF03006">
    <property type="entry name" value="HlyIII"/>
    <property type="match status" value="1"/>
</dbReference>
<name>A0A9N8DP56_9STRA</name>
<dbReference type="InterPro" id="IPR004254">
    <property type="entry name" value="AdipoR/HlyIII-related"/>
</dbReference>
<keyword evidence="2 6" id="KW-0812">Transmembrane</keyword>
<evidence type="ECO:0000256" key="3">
    <source>
        <dbReference type="ARBA" id="ARBA00022989"/>
    </source>
</evidence>
<evidence type="ECO:0000313" key="8">
    <source>
        <dbReference type="Proteomes" id="UP001153069"/>
    </source>
</evidence>
<reference evidence="7" key="1">
    <citation type="submission" date="2020-06" db="EMBL/GenBank/DDBJ databases">
        <authorList>
            <consortium name="Plant Systems Biology data submission"/>
        </authorList>
    </citation>
    <scope>NUCLEOTIDE SEQUENCE</scope>
    <source>
        <strain evidence="7">D6</strain>
    </source>
</reference>
<keyword evidence="3 6" id="KW-1133">Transmembrane helix</keyword>
<feature type="transmembrane region" description="Helical" evidence="6">
    <location>
        <begin position="155"/>
        <end position="174"/>
    </location>
</feature>
<dbReference type="Proteomes" id="UP001153069">
    <property type="component" value="Unassembled WGS sequence"/>
</dbReference>
<protein>
    <submittedName>
        <fullName evidence="7">Uncharacterized protein</fullName>
    </submittedName>
</protein>
<evidence type="ECO:0000256" key="1">
    <source>
        <dbReference type="ARBA" id="ARBA00004141"/>
    </source>
</evidence>
<feature type="binding site" evidence="5">
    <location>
        <position position="187"/>
    </location>
    <ligand>
        <name>Zn(2+)</name>
        <dbReference type="ChEBI" id="CHEBI:29105"/>
    </ligand>
</feature>
<feature type="binding site" evidence="5">
    <location>
        <position position="191"/>
    </location>
    <ligand>
        <name>Zn(2+)</name>
        <dbReference type="ChEBI" id="CHEBI:29105"/>
    </ligand>
</feature>
<evidence type="ECO:0000256" key="5">
    <source>
        <dbReference type="PIRSR" id="PIRSR604254-1"/>
    </source>
</evidence>
<keyword evidence="4 6" id="KW-0472">Membrane</keyword>